<evidence type="ECO:0000256" key="2">
    <source>
        <dbReference type="SAM" id="MobiDB-lite"/>
    </source>
</evidence>
<keyword evidence="1" id="KW-0175">Coiled coil</keyword>
<name>A0A061SCF4_9CHLO</name>
<feature type="non-terminal residue" evidence="3">
    <location>
        <position position="322"/>
    </location>
</feature>
<reference evidence="3" key="1">
    <citation type="submission" date="2014-05" db="EMBL/GenBank/DDBJ databases">
        <title>The transcriptome of the halophilic microalga Tetraselmis sp. GSL018 isolated from the Great Salt Lake, Utah.</title>
        <authorList>
            <person name="Jinkerson R.E."/>
            <person name="D'Adamo S."/>
            <person name="Posewitz M.C."/>
        </authorList>
    </citation>
    <scope>NUCLEOTIDE SEQUENCE</scope>
    <source>
        <strain evidence="3">GSL018</strain>
    </source>
</reference>
<protein>
    <submittedName>
        <fullName evidence="3">Uncharacterized protein</fullName>
    </submittedName>
</protein>
<feature type="compositionally biased region" description="Basic and acidic residues" evidence="2">
    <location>
        <begin position="267"/>
        <end position="277"/>
    </location>
</feature>
<feature type="compositionally biased region" description="Gly residues" evidence="2">
    <location>
        <begin position="152"/>
        <end position="165"/>
    </location>
</feature>
<evidence type="ECO:0000256" key="1">
    <source>
        <dbReference type="SAM" id="Coils"/>
    </source>
</evidence>
<gene>
    <name evidence="3" type="ORF">TSPGSL018_10268</name>
</gene>
<dbReference type="AlphaFoldDB" id="A0A061SCF4"/>
<feature type="region of interest" description="Disordered" evidence="2">
    <location>
        <begin position="221"/>
        <end position="322"/>
    </location>
</feature>
<dbReference type="EMBL" id="GBEZ01004804">
    <property type="protein sequence ID" value="JAC80441.1"/>
    <property type="molecule type" value="Transcribed_RNA"/>
</dbReference>
<feature type="coiled-coil region" evidence="1">
    <location>
        <begin position="91"/>
        <end position="118"/>
    </location>
</feature>
<organism evidence="3">
    <name type="scientific">Tetraselmis sp. GSL018</name>
    <dbReference type="NCBI Taxonomy" id="582737"/>
    <lineage>
        <taxon>Eukaryota</taxon>
        <taxon>Viridiplantae</taxon>
        <taxon>Chlorophyta</taxon>
        <taxon>core chlorophytes</taxon>
        <taxon>Chlorodendrophyceae</taxon>
        <taxon>Chlorodendrales</taxon>
        <taxon>Chlorodendraceae</taxon>
        <taxon>Tetraselmis</taxon>
    </lineage>
</organism>
<feature type="compositionally biased region" description="Basic and acidic residues" evidence="2">
    <location>
        <begin position="241"/>
        <end position="251"/>
    </location>
</feature>
<evidence type="ECO:0000313" key="3">
    <source>
        <dbReference type="EMBL" id="JAC80441.1"/>
    </source>
</evidence>
<feature type="region of interest" description="Disordered" evidence="2">
    <location>
        <begin position="122"/>
        <end position="177"/>
    </location>
</feature>
<feature type="compositionally biased region" description="Low complexity" evidence="2">
    <location>
        <begin position="130"/>
        <end position="151"/>
    </location>
</feature>
<feature type="compositionally biased region" description="Low complexity" evidence="2">
    <location>
        <begin position="166"/>
        <end position="177"/>
    </location>
</feature>
<feature type="compositionally biased region" description="Basic residues" evidence="2">
    <location>
        <begin position="301"/>
        <end position="322"/>
    </location>
</feature>
<sequence length="322" mass="33833">MKAADDDDLFDSLGVEGVDADALRKKILKTSEVQDRSVVGQAKRIQKRLSAVELELSLVEKAIANDCKNEALAGDSGLGDSKDKSNKSLRLELARKRVSELSEKQGRLKNELAKALEALPPGTDLRAADGEAQPAAASTAAAAPCPNAAASSGGGGGSRGGGVAPRGGSAASGKGKAPVQLIMADDDDLFDDDKSAMGLVETERDKLIRKGVLTPFDSVEGFERRMSSKPRPGAEPNGGSRVKELAKKVAEQMKAIKSSKHTTQILGHEHRPREEPHAVGSSGAHWRGHAGGAVASAPRAGSKRRRRQTVPRTRRPLKVAAP</sequence>
<accession>A0A061SCF4</accession>
<proteinExistence type="predicted"/>